<keyword evidence="4" id="KW-1185">Reference proteome</keyword>
<reference evidence="3 4" key="1">
    <citation type="submission" date="2019-02" db="EMBL/GenBank/DDBJ databases">
        <title>Deep-cultivation of Planctomycetes and their phenomic and genomic characterization uncovers novel biology.</title>
        <authorList>
            <person name="Wiegand S."/>
            <person name="Jogler M."/>
            <person name="Boedeker C."/>
            <person name="Pinto D."/>
            <person name="Vollmers J."/>
            <person name="Rivas-Marin E."/>
            <person name="Kohn T."/>
            <person name="Peeters S.H."/>
            <person name="Heuer A."/>
            <person name="Rast P."/>
            <person name="Oberbeckmann S."/>
            <person name="Bunk B."/>
            <person name="Jeske O."/>
            <person name="Meyerdierks A."/>
            <person name="Storesund J.E."/>
            <person name="Kallscheuer N."/>
            <person name="Luecker S."/>
            <person name="Lage O.M."/>
            <person name="Pohl T."/>
            <person name="Merkel B.J."/>
            <person name="Hornburger P."/>
            <person name="Mueller R.-W."/>
            <person name="Bruemmer F."/>
            <person name="Labrenz M."/>
            <person name="Spormann A.M."/>
            <person name="Op Den Camp H."/>
            <person name="Overmann J."/>
            <person name="Amann R."/>
            <person name="Jetten M.S.M."/>
            <person name="Mascher T."/>
            <person name="Medema M.H."/>
            <person name="Devos D.P."/>
            <person name="Kaster A.-K."/>
            <person name="Ovreas L."/>
            <person name="Rohde M."/>
            <person name="Galperin M.Y."/>
            <person name="Jogler C."/>
        </authorList>
    </citation>
    <scope>NUCLEOTIDE SEQUENCE [LARGE SCALE GENOMIC DNA]</scope>
    <source>
        <strain evidence="3 4">KOR34</strain>
    </source>
</reference>
<dbReference type="Proteomes" id="UP000316714">
    <property type="component" value="Unassembled WGS sequence"/>
</dbReference>
<dbReference type="AlphaFoldDB" id="A0A5C5VD57"/>
<feature type="region of interest" description="Disordered" evidence="1">
    <location>
        <begin position="29"/>
        <end position="50"/>
    </location>
</feature>
<comment type="caution">
    <text evidence="3">The sequence shown here is derived from an EMBL/GenBank/DDBJ whole genome shotgun (WGS) entry which is preliminary data.</text>
</comment>
<protein>
    <submittedName>
        <fullName evidence="3">Uncharacterized protein</fullName>
    </submittedName>
</protein>
<proteinExistence type="predicted"/>
<name>A0A5C5VD57_9BACT</name>
<gene>
    <name evidence="3" type="ORF">KOR34_14600</name>
</gene>
<dbReference type="EMBL" id="SIHJ01000001">
    <property type="protein sequence ID" value="TWT36554.1"/>
    <property type="molecule type" value="Genomic_DNA"/>
</dbReference>
<feature type="chain" id="PRO_5022804852" evidence="2">
    <location>
        <begin position="28"/>
        <end position="76"/>
    </location>
</feature>
<sequence length="76" mass="8725" precursor="true">MTSRTCRVLMLTAVVASFALTPSESQAWGRHRGHQSRGYYSQSTSFSRPYSSPGYEYRYRRAQARTAVGYNQLFSF</sequence>
<keyword evidence="2" id="KW-0732">Signal</keyword>
<evidence type="ECO:0000313" key="4">
    <source>
        <dbReference type="Proteomes" id="UP000316714"/>
    </source>
</evidence>
<evidence type="ECO:0000313" key="3">
    <source>
        <dbReference type="EMBL" id="TWT36554.1"/>
    </source>
</evidence>
<accession>A0A5C5VD57</accession>
<feature type="signal peptide" evidence="2">
    <location>
        <begin position="1"/>
        <end position="27"/>
    </location>
</feature>
<dbReference type="RefSeq" id="WP_146563551.1">
    <property type="nucleotide sequence ID" value="NZ_SIHJ01000001.1"/>
</dbReference>
<feature type="compositionally biased region" description="Polar residues" evidence="1">
    <location>
        <begin position="38"/>
        <end position="50"/>
    </location>
</feature>
<organism evidence="3 4">
    <name type="scientific">Posidoniimonas corsicana</name>
    <dbReference type="NCBI Taxonomy" id="1938618"/>
    <lineage>
        <taxon>Bacteria</taxon>
        <taxon>Pseudomonadati</taxon>
        <taxon>Planctomycetota</taxon>
        <taxon>Planctomycetia</taxon>
        <taxon>Pirellulales</taxon>
        <taxon>Lacipirellulaceae</taxon>
        <taxon>Posidoniimonas</taxon>
    </lineage>
</organism>
<evidence type="ECO:0000256" key="2">
    <source>
        <dbReference type="SAM" id="SignalP"/>
    </source>
</evidence>
<evidence type="ECO:0000256" key="1">
    <source>
        <dbReference type="SAM" id="MobiDB-lite"/>
    </source>
</evidence>